<sequence length="162" mass="18311">MVAGDQRLVHTPFVPTGYWSPCAPLIKERKNKKTAINNSRTRAEKAKAQAKYTEENKQVKKSIEADKQKYVEELATTAEKAAREGNMKQPYDTTKKLAGKYNVNLIDYEKALDSVDGRKLWKLLRNYGVPEKIVSVVRNSYDGLQCKVVHGGQLTDAPQIRT</sequence>
<keyword evidence="1" id="KW-0175">Coiled coil</keyword>
<evidence type="ECO:0000313" key="3">
    <source>
        <dbReference type="Proteomes" id="UP000279833"/>
    </source>
</evidence>
<evidence type="ECO:0000256" key="1">
    <source>
        <dbReference type="SAM" id="Coils"/>
    </source>
</evidence>
<dbReference type="Proteomes" id="UP000279833">
    <property type="component" value="Unassembled WGS sequence"/>
</dbReference>
<evidence type="ECO:0000313" key="2">
    <source>
        <dbReference type="EMBL" id="VDP76442.1"/>
    </source>
</evidence>
<accession>A0A183L354</accession>
<protein>
    <submittedName>
        <fullName evidence="4">Tox-REase-7 domain-containing protein</fullName>
    </submittedName>
</protein>
<dbReference type="WBParaSite" id="SCUD_0002176301-mRNA-1">
    <property type="protein sequence ID" value="SCUD_0002176301-mRNA-1"/>
    <property type="gene ID" value="SCUD_0002176301"/>
</dbReference>
<gene>
    <name evidence="2" type="ORF">SCUD_LOCUS21760</name>
</gene>
<dbReference type="EMBL" id="UZAK01047345">
    <property type="protein sequence ID" value="VDP76442.1"/>
    <property type="molecule type" value="Genomic_DNA"/>
</dbReference>
<feature type="coiled-coil region" evidence="1">
    <location>
        <begin position="29"/>
        <end position="58"/>
    </location>
</feature>
<evidence type="ECO:0000313" key="4">
    <source>
        <dbReference type="WBParaSite" id="SCUD_0002176301-mRNA-1"/>
    </source>
</evidence>
<dbReference type="AlphaFoldDB" id="A0A183L354"/>
<reference evidence="4" key="1">
    <citation type="submission" date="2016-06" db="UniProtKB">
        <authorList>
            <consortium name="WormBaseParasite"/>
        </authorList>
    </citation>
    <scope>IDENTIFICATION</scope>
</reference>
<keyword evidence="3" id="KW-1185">Reference proteome</keyword>
<reference evidence="2 3" key="2">
    <citation type="submission" date="2018-11" db="EMBL/GenBank/DDBJ databases">
        <authorList>
            <consortium name="Pathogen Informatics"/>
        </authorList>
    </citation>
    <scope>NUCLEOTIDE SEQUENCE [LARGE SCALE GENOMIC DNA]</scope>
    <source>
        <strain evidence="2">Dakar</strain>
        <strain evidence="3">Dakar, Senegal</strain>
    </source>
</reference>
<name>A0A183L354_9TREM</name>
<proteinExistence type="predicted"/>
<organism evidence="4">
    <name type="scientific">Schistosoma curassoni</name>
    <dbReference type="NCBI Taxonomy" id="6186"/>
    <lineage>
        <taxon>Eukaryota</taxon>
        <taxon>Metazoa</taxon>
        <taxon>Spiralia</taxon>
        <taxon>Lophotrochozoa</taxon>
        <taxon>Platyhelminthes</taxon>
        <taxon>Trematoda</taxon>
        <taxon>Digenea</taxon>
        <taxon>Strigeidida</taxon>
        <taxon>Schistosomatoidea</taxon>
        <taxon>Schistosomatidae</taxon>
        <taxon>Schistosoma</taxon>
    </lineage>
</organism>